<dbReference type="EMBL" id="CP034671">
    <property type="protein sequence ID" value="QFZ91334.2"/>
    <property type="molecule type" value="Genomic_DNA"/>
</dbReference>
<dbReference type="RefSeq" id="WP_208677583.1">
    <property type="nucleotide sequence ID" value="NZ_CP034671.2"/>
</dbReference>
<organism evidence="1">
    <name type="scientific">Synechococcus elongatus PCC 11802</name>
    <dbReference type="NCBI Taxonomy" id="2283154"/>
    <lineage>
        <taxon>Bacteria</taxon>
        <taxon>Bacillati</taxon>
        <taxon>Cyanobacteriota</taxon>
        <taxon>Cyanophyceae</taxon>
        <taxon>Synechococcales</taxon>
        <taxon>Synechococcaceae</taxon>
        <taxon>Synechococcus</taxon>
    </lineage>
</organism>
<sequence>MSLKHKTTTGEFYRLRSPLNRHASASILLQGVWGSRVPQCVGVGVRNHPHEQQVLMLSPMS</sequence>
<dbReference type="AlphaFoldDB" id="A0AAT9JUC3"/>
<protein>
    <submittedName>
        <fullName evidence="1">Uncharacterized protein</fullName>
    </submittedName>
</protein>
<accession>A0AAT9JUC3</accession>
<gene>
    <name evidence="1" type="ORF">EKO22_02080</name>
</gene>
<proteinExistence type="predicted"/>
<evidence type="ECO:0000313" key="1">
    <source>
        <dbReference type="EMBL" id="QFZ91334.2"/>
    </source>
</evidence>
<reference evidence="1" key="1">
    <citation type="submission" date="2024-01" db="EMBL/GenBank/DDBJ databases">
        <title>Synechococcus elongatus PCC 11802, a close yet different native of Synechococcus elongatus PCC 11801.</title>
        <authorList>
            <person name="Jaiswal D."/>
            <person name="Sengupta A."/>
            <person name="Sengupta S."/>
            <person name="Pakrasi H.B."/>
            <person name="Wangikar P."/>
        </authorList>
    </citation>
    <scope>NUCLEOTIDE SEQUENCE</scope>
    <source>
        <strain evidence="1">PCC 11802</strain>
    </source>
</reference>
<name>A0AAT9JUC3_SYNEL</name>